<gene>
    <name evidence="2" type="ORF">F2Q70_00035031</name>
</gene>
<proteinExistence type="predicted"/>
<feature type="domain" description="Pectinesterase inhibitor" evidence="1">
    <location>
        <begin position="184"/>
        <end position="312"/>
    </location>
</feature>
<evidence type="ECO:0000313" key="2">
    <source>
        <dbReference type="EMBL" id="KAF2586819.1"/>
    </source>
</evidence>
<protein>
    <recommendedName>
        <fullName evidence="1">Pectinesterase inhibitor domain-containing protein</fullName>
    </recommendedName>
</protein>
<dbReference type="PANTHER" id="PTHR31890:SF13">
    <property type="entry name" value="BNM1 LIKE PROTEIN"/>
    <property type="match status" value="1"/>
</dbReference>
<dbReference type="EMBL" id="QGKY02000246">
    <property type="protein sequence ID" value="KAF2586819.1"/>
    <property type="molecule type" value="Genomic_DNA"/>
</dbReference>
<evidence type="ECO:0000259" key="1">
    <source>
        <dbReference type="SMART" id="SM00856"/>
    </source>
</evidence>
<organism evidence="2">
    <name type="scientific">Brassica cretica</name>
    <name type="common">Mustard</name>
    <dbReference type="NCBI Taxonomy" id="69181"/>
    <lineage>
        <taxon>Eukaryota</taxon>
        <taxon>Viridiplantae</taxon>
        <taxon>Streptophyta</taxon>
        <taxon>Embryophyta</taxon>
        <taxon>Tracheophyta</taxon>
        <taxon>Spermatophyta</taxon>
        <taxon>Magnoliopsida</taxon>
        <taxon>eudicotyledons</taxon>
        <taxon>Gunneridae</taxon>
        <taxon>Pentapetalae</taxon>
        <taxon>rosids</taxon>
        <taxon>malvids</taxon>
        <taxon>Brassicales</taxon>
        <taxon>Brassicaceae</taxon>
        <taxon>Brassiceae</taxon>
        <taxon>Brassica</taxon>
    </lineage>
</organism>
<dbReference type="SMART" id="SM00856">
    <property type="entry name" value="PMEI"/>
    <property type="match status" value="1"/>
</dbReference>
<reference evidence="2" key="1">
    <citation type="submission" date="2019-12" db="EMBL/GenBank/DDBJ databases">
        <title>Genome sequencing and annotation of Brassica cretica.</title>
        <authorList>
            <person name="Studholme D.J."/>
            <person name="Sarris P.F."/>
        </authorList>
    </citation>
    <scope>NUCLEOTIDE SEQUENCE</scope>
    <source>
        <strain evidence="2">PFS-102/07</strain>
        <tissue evidence="2">Leaf</tissue>
    </source>
</reference>
<dbReference type="AlphaFoldDB" id="A0A8S9JY98"/>
<dbReference type="InterPro" id="IPR006501">
    <property type="entry name" value="Pectinesterase_inhib_dom"/>
</dbReference>
<accession>A0A8S9JY98</accession>
<sequence length="327" mass="36219">MEVFCTKVKPSRNNFRAFVEEEPPRVVTLPTIVTNINKRSAEAEDEIGSRRQKVEDDLDIGDDLMNLSQRCNPAEASNDQPHQTLDIDQLALGVADRAATIRTETRHGSWGRRSGSWDIAADVANSNVREKREESHSVGTSSTLSADMCYRTSFISTLIIFTSEDHNLVAAVSKSFSWPSLRFQTDKIILCFMSFWTGVCLSTPVKNPLAEAVMALTIAHAEKTAAFVAETGKTDPTFTEYHKAYLTVVADLKSANVKLKESPDTAHYDVRSSTDQMKRVEGLVASKNDQASTTLKEMTVQMEKLLDLAASAADAVDDDDENIHRRV</sequence>
<dbReference type="GO" id="GO:0004857">
    <property type="term" value="F:enzyme inhibitor activity"/>
    <property type="evidence" value="ECO:0007669"/>
    <property type="project" value="InterPro"/>
</dbReference>
<comment type="caution">
    <text evidence="2">The sequence shown here is derived from an EMBL/GenBank/DDBJ whole genome shotgun (WGS) entry which is preliminary data.</text>
</comment>
<name>A0A8S9JY98_BRACR</name>
<dbReference type="PANTHER" id="PTHR31890">
    <property type="entry name" value="PLANT INVERTASE/PECTIN METHYLESTERASE INHIBITOR SUPERFAMILY PROTEIN"/>
    <property type="match status" value="1"/>
</dbReference>